<evidence type="ECO:0000313" key="2">
    <source>
        <dbReference type="Proteomes" id="UP000022141"/>
    </source>
</evidence>
<dbReference type="PATRIC" id="fig|1454004.3.peg.94"/>
<reference evidence="1" key="1">
    <citation type="submission" date="2014-02" db="EMBL/GenBank/DDBJ databases">
        <title>Expanding our view of genomic diversity in Candidatus Accumulibacter clades.</title>
        <authorList>
            <person name="Skennerton C.T."/>
            <person name="Barr J.J."/>
            <person name="Slater F.R."/>
            <person name="Bond P.L."/>
            <person name="Tyson G.W."/>
        </authorList>
    </citation>
    <scope>NUCLEOTIDE SEQUENCE [LARGE SCALE GENOMIC DNA]</scope>
</reference>
<dbReference type="EMBL" id="JEMY01000001">
    <property type="protein sequence ID" value="EXI91280.1"/>
    <property type="molecule type" value="Genomic_DNA"/>
</dbReference>
<dbReference type="Proteomes" id="UP000022141">
    <property type="component" value="Unassembled WGS sequence"/>
</dbReference>
<name>A0A011QQ83_ACCRE</name>
<keyword evidence="2" id="KW-1185">Reference proteome</keyword>
<sequence>MSLVAAQTPAAQTWEARRDCSLSVVERKWLFRVTATWSGAIAIAFSYFGAWPVLPFTGLELCLLWWALRQIDASADDFERITLEAERLTIETRCGARWQRHAFHPYWAQLQFDRTPGQQRRLLIRSHGKEVEVGRWLTEEQKWVLGNELKKNLGAARPEKTL</sequence>
<dbReference type="Pfam" id="PF10003">
    <property type="entry name" value="DUF2244"/>
    <property type="match status" value="1"/>
</dbReference>
<comment type="caution">
    <text evidence="1">The sequence shown here is derived from an EMBL/GenBank/DDBJ whole genome shotgun (WGS) entry which is preliminary data.</text>
</comment>
<gene>
    <name evidence="1" type="ORF">AW11_00091</name>
</gene>
<accession>A0A011QQ83</accession>
<evidence type="ECO:0008006" key="3">
    <source>
        <dbReference type="Google" id="ProtNLM"/>
    </source>
</evidence>
<evidence type="ECO:0000313" key="1">
    <source>
        <dbReference type="EMBL" id="EXI91280.1"/>
    </source>
</evidence>
<dbReference type="AlphaFoldDB" id="A0A011QQ83"/>
<proteinExistence type="predicted"/>
<dbReference type="eggNOG" id="COG5488">
    <property type="taxonomic scope" value="Bacteria"/>
</dbReference>
<organism evidence="1 2">
    <name type="scientific">Accumulibacter regalis</name>
    <dbReference type="NCBI Taxonomy" id="522306"/>
    <lineage>
        <taxon>Bacteria</taxon>
        <taxon>Pseudomonadati</taxon>
        <taxon>Pseudomonadota</taxon>
        <taxon>Betaproteobacteria</taxon>
        <taxon>Candidatus Accumulibacter</taxon>
    </lineage>
</organism>
<protein>
    <recommendedName>
        <fullName evidence="3">DUF2244 domain-containing protein</fullName>
    </recommendedName>
</protein>
<dbReference type="STRING" id="1454004.AW11_00091"/>
<dbReference type="InterPro" id="IPR019253">
    <property type="entry name" value="DUF2244_TM"/>
</dbReference>